<accession>A0A371FS75</accession>
<dbReference type="GO" id="GO:0004190">
    <property type="term" value="F:aspartic-type endopeptidase activity"/>
    <property type="evidence" value="ECO:0007669"/>
    <property type="project" value="UniProtKB-KW"/>
</dbReference>
<dbReference type="Gene3D" id="2.40.70.10">
    <property type="entry name" value="Acid Proteases"/>
    <property type="match status" value="2"/>
</dbReference>
<evidence type="ECO:0000313" key="11">
    <source>
        <dbReference type="Proteomes" id="UP000257109"/>
    </source>
</evidence>
<dbReference type="SUPFAM" id="SSF50630">
    <property type="entry name" value="Acid proteases"/>
    <property type="match status" value="1"/>
</dbReference>
<feature type="signal peptide" evidence="8">
    <location>
        <begin position="1"/>
        <end position="22"/>
    </location>
</feature>
<dbReference type="CDD" id="cd05476">
    <property type="entry name" value="pepsin_A_like_plant"/>
    <property type="match status" value="1"/>
</dbReference>
<dbReference type="InterPro" id="IPR033121">
    <property type="entry name" value="PEPTIDASE_A1"/>
</dbReference>
<dbReference type="InterPro" id="IPR051708">
    <property type="entry name" value="Plant_Aspart_Prot_A1"/>
</dbReference>
<dbReference type="AlphaFoldDB" id="A0A371FS75"/>
<dbReference type="InterPro" id="IPR032799">
    <property type="entry name" value="TAXi_C"/>
</dbReference>
<keyword evidence="2 7" id="KW-0645">Protease</keyword>
<dbReference type="EMBL" id="QJKJ01007986">
    <property type="protein sequence ID" value="RDX81189.1"/>
    <property type="molecule type" value="Genomic_DNA"/>
</dbReference>
<evidence type="ECO:0000256" key="5">
    <source>
        <dbReference type="ARBA" id="ARBA00023180"/>
    </source>
</evidence>
<evidence type="ECO:0000256" key="1">
    <source>
        <dbReference type="ARBA" id="ARBA00007447"/>
    </source>
</evidence>
<evidence type="ECO:0000256" key="6">
    <source>
        <dbReference type="PIRSR" id="PIRSR601461-1"/>
    </source>
</evidence>
<dbReference type="FunFam" id="2.40.70.10:FF:000034">
    <property type="entry name" value="Aspartyl protease family protein"/>
    <property type="match status" value="1"/>
</dbReference>
<dbReference type="OrthoDB" id="2747330at2759"/>
<evidence type="ECO:0000256" key="2">
    <source>
        <dbReference type="ARBA" id="ARBA00022670"/>
    </source>
</evidence>
<dbReference type="InterPro" id="IPR034161">
    <property type="entry name" value="Pepsin-like_plant"/>
</dbReference>
<feature type="active site" evidence="6">
    <location>
        <position position="104"/>
    </location>
</feature>
<dbReference type="PROSITE" id="PS00141">
    <property type="entry name" value="ASP_PROTEASE"/>
    <property type="match status" value="1"/>
</dbReference>
<keyword evidence="11" id="KW-1185">Reference proteome</keyword>
<sequence>MAAPYVVFLVALVLSHTAYISCNPNPKTITLPLSPILSKPTSSDPFESIKLGASASLNRAHHLKNKNNKSPTVATTAVYPKSYGGYSIDLKLGSPPQSSPLVLDTGSSLVWFPCTSHYLCSHCLFPNIDPTKIPTFIPKNSSTVKLLGCTNPKCGYLFGSDVQSRCPQCQPQSHNCNQTCPAYIIQYGSGSTAGFLLFDNLNFPGKTVPDFLVGCSILSIRQPSGIAGFGRGQESLPSQMALKRFSYCLISHRFDDSPEKSDLILQITSTGGAKTNGLTYTPFRLNPSASNPAFREYYYLTLRKVVVGGERVKIPFKFLEPDSEGNGGTIVDSGSTFTFMERPIYDLLAQEFVKQLGNYSRAKDVEAQTGLSPCFNVSGVATVRFPEFTFHFKGGAKMTLPDANYFSFLGDSEVLCLTVVTDGGAGPARTTGPAVILGNYQQQNFYVEYDLENERFGFRPQNCKRKA</sequence>
<keyword evidence="5" id="KW-0325">Glycoprotein</keyword>
<feature type="chain" id="PRO_5016769605" evidence="8">
    <location>
        <begin position="23"/>
        <end position="467"/>
    </location>
</feature>
<dbReference type="Pfam" id="PF14543">
    <property type="entry name" value="TAXi_N"/>
    <property type="match status" value="1"/>
</dbReference>
<feature type="active site" evidence="6">
    <location>
        <position position="332"/>
    </location>
</feature>
<dbReference type="PRINTS" id="PR00792">
    <property type="entry name" value="PEPSIN"/>
</dbReference>
<dbReference type="Pfam" id="PF14541">
    <property type="entry name" value="TAXi_C"/>
    <property type="match status" value="1"/>
</dbReference>
<evidence type="ECO:0000256" key="4">
    <source>
        <dbReference type="ARBA" id="ARBA00022801"/>
    </source>
</evidence>
<dbReference type="InterPro" id="IPR021109">
    <property type="entry name" value="Peptidase_aspartic_dom_sf"/>
</dbReference>
<comment type="similarity">
    <text evidence="1 7">Belongs to the peptidase A1 family.</text>
</comment>
<dbReference type="InterPro" id="IPR001969">
    <property type="entry name" value="Aspartic_peptidase_AS"/>
</dbReference>
<feature type="non-terminal residue" evidence="10">
    <location>
        <position position="1"/>
    </location>
</feature>
<organism evidence="10 11">
    <name type="scientific">Mucuna pruriens</name>
    <name type="common">Velvet bean</name>
    <name type="synonym">Dolichos pruriens</name>
    <dbReference type="NCBI Taxonomy" id="157652"/>
    <lineage>
        <taxon>Eukaryota</taxon>
        <taxon>Viridiplantae</taxon>
        <taxon>Streptophyta</taxon>
        <taxon>Embryophyta</taxon>
        <taxon>Tracheophyta</taxon>
        <taxon>Spermatophyta</taxon>
        <taxon>Magnoliopsida</taxon>
        <taxon>eudicotyledons</taxon>
        <taxon>Gunneridae</taxon>
        <taxon>Pentapetalae</taxon>
        <taxon>rosids</taxon>
        <taxon>fabids</taxon>
        <taxon>Fabales</taxon>
        <taxon>Fabaceae</taxon>
        <taxon>Papilionoideae</taxon>
        <taxon>50 kb inversion clade</taxon>
        <taxon>NPAAA clade</taxon>
        <taxon>indigoferoid/millettioid clade</taxon>
        <taxon>Phaseoleae</taxon>
        <taxon>Mucuna</taxon>
    </lineage>
</organism>
<comment type="caution">
    <text evidence="10">The sequence shown here is derived from an EMBL/GenBank/DDBJ whole genome shotgun (WGS) entry which is preliminary data.</text>
</comment>
<dbReference type="FunFam" id="2.40.70.10:FF:000120">
    <property type="entry name" value="Aspartic proteinase nepenthesin-2"/>
    <property type="match status" value="1"/>
</dbReference>
<feature type="domain" description="Peptidase A1" evidence="9">
    <location>
        <begin position="86"/>
        <end position="459"/>
    </location>
</feature>
<dbReference type="Proteomes" id="UP000257109">
    <property type="component" value="Unassembled WGS sequence"/>
</dbReference>
<keyword evidence="8" id="KW-0732">Signal</keyword>
<dbReference type="GO" id="GO:0006508">
    <property type="term" value="P:proteolysis"/>
    <property type="evidence" value="ECO:0007669"/>
    <property type="project" value="UniProtKB-KW"/>
</dbReference>
<evidence type="ECO:0000256" key="3">
    <source>
        <dbReference type="ARBA" id="ARBA00022750"/>
    </source>
</evidence>
<dbReference type="PANTHER" id="PTHR47967">
    <property type="entry name" value="OS07G0603500 PROTEIN-RELATED"/>
    <property type="match status" value="1"/>
</dbReference>
<name>A0A371FS75_MUCPR</name>
<proteinExistence type="inferred from homology"/>
<keyword evidence="3 7" id="KW-0064">Aspartyl protease</keyword>
<dbReference type="PANTHER" id="PTHR47967:SF36">
    <property type="entry name" value="PEPTIDASE A1 DOMAIN-CONTAINING PROTEIN"/>
    <property type="match status" value="1"/>
</dbReference>
<keyword evidence="4 7" id="KW-0378">Hydrolase</keyword>
<evidence type="ECO:0000256" key="8">
    <source>
        <dbReference type="SAM" id="SignalP"/>
    </source>
</evidence>
<reference evidence="10" key="1">
    <citation type="submission" date="2018-05" db="EMBL/GenBank/DDBJ databases">
        <title>Draft genome of Mucuna pruriens seed.</title>
        <authorList>
            <person name="Nnadi N.E."/>
            <person name="Vos R."/>
            <person name="Hasami M.H."/>
            <person name="Devisetty U.K."/>
            <person name="Aguiy J.C."/>
        </authorList>
    </citation>
    <scope>NUCLEOTIDE SEQUENCE [LARGE SCALE GENOMIC DNA]</scope>
    <source>
        <strain evidence="10">JCA_2017</strain>
    </source>
</reference>
<evidence type="ECO:0000313" key="10">
    <source>
        <dbReference type="EMBL" id="RDX81189.1"/>
    </source>
</evidence>
<dbReference type="PROSITE" id="PS51767">
    <property type="entry name" value="PEPTIDASE_A1"/>
    <property type="match status" value="1"/>
</dbReference>
<dbReference type="InterPro" id="IPR032861">
    <property type="entry name" value="TAXi_N"/>
</dbReference>
<dbReference type="InterPro" id="IPR001461">
    <property type="entry name" value="Aspartic_peptidase_A1"/>
</dbReference>
<dbReference type="GO" id="GO:0005576">
    <property type="term" value="C:extracellular region"/>
    <property type="evidence" value="ECO:0007669"/>
    <property type="project" value="TreeGrafter"/>
</dbReference>
<protein>
    <submittedName>
        <fullName evidence="10">Aspartyl protease</fullName>
    </submittedName>
</protein>
<gene>
    <name evidence="10" type="ORF">CR513_38161</name>
</gene>
<evidence type="ECO:0000256" key="7">
    <source>
        <dbReference type="RuleBase" id="RU000454"/>
    </source>
</evidence>
<evidence type="ECO:0000259" key="9">
    <source>
        <dbReference type="PROSITE" id="PS51767"/>
    </source>
</evidence>